<dbReference type="Proteomes" id="UP000288805">
    <property type="component" value="Unassembled WGS sequence"/>
</dbReference>
<dbReference type="InterPro" id="IPR001878">
    <property type="entry name" value="Znf_CCHC"/>
</dbReference>
<dbReference type="SUPFAM" id="SSF57756">
    <property type="entry name" value="Retrovirus zinc finger-like domains"/>
    <property type="match status" value="1"/>
</dbReference>
<feature type="domain" description="CCHC-type" evidence="3">
    <location>
        <begin position="295"/>
        <end position="310"/>
    </location>
</feature>
<evidence type="ECO:0000313" key="4">
    <source>
        <dbReference type="EMBL" id="RVW12757.1"/>
    </source>
</evidence>
<evidence type="ECO:0000313" key="5">
    <source>
        <dbReference type="Proteomes" id="UP000288805"/>
    </source>
</evidence>
<sequence length="574" mass="64529">MTVMPLEWVLGRDRVLYLLLYRTPCHQGDLHLPKIVRFNDDIPPPPEALPPMSTEGLYRFLGALAGLVERQARAIGSNGQGQSSSTKGSSFDDFKKFGPPYFSGTSNPTEAEAWIMKIEKFFDVIDCSEKQKVSYASFMLDKKADHWCVRRQKVGEFVRLEQANLTVAQYEAKFTKLSRFAPQLIATKEEKAVKFQDELKPYLKNKISILKLSVYSEVVDKALIAKKDNEELHQYREQQRKRNRNDGAHGNQAQKRSALSRNQNKGIAAQNLDGICPTCGKKHGGKPCYRETGACFGCGKQGHMVRDCPESRKFVFGKPKEDNKEDRQKPRAQGRVFAMTHRDAQATSNVVTGTLRIHTLFARALIDPGSMHFFVSVSFAGLLGMSIDNMDFNLFDATPLGDFVVVNKILRDCCVMIGFREMTVDLVLLELQDFDVILGMDWLASYHASVDCFGKRVTFSILGQPDFSFEGKHVDKPLRMISALRASSLLKKGCQDKVSFLGHMVTKDGISVDPGKAVYEGFSKIALPLTSLIQKGVQEGLWCIVMPFIRVWVVFLCNMGKVVAYASRQLKPYE</sequence>
<dbReference type="Gene3D" id="4.10.60.10">
    <property type="entry name" value="Zinc finger, CCHC-type"/>
    <property type="match status" value="1"/>
</dbReference>
<organism evidence="4 5">
    <name type="scientific">Vitis vinifera</name>
    <name type="common">Grape</name>
    <dbReference type="NCBI Taxonomy" id="29760"/>
    <lineage>
        <taxon>Eukaryota</taxon>
        <taxon>Viridiplantae</taxon>
        <taxon>Streptophyta</taxon>
        <taxon>Embryophyta</taxon>
        <taxon>Tracheophyta</taxon>
        <taxon>Spermatophyta</taxon>
        <taxon>Magnoliopsida</taxon>
        <taxon>eudicotyledons</taxon>
        <taxon>Gunneridae</taxon>
        <taxon>Pentapetalae</taxon>
        <taxon>rosids</taxon>
        <taxon>Vitales</taxon>
        <taxon>Vitaceae</taxon>
        <taxon>Viteae</taxon>
        <taxon>Vitis</taxon>
    </lineage>
</organism>
<keyword evidence="1" id="KW-0862">Zinc</keyword>
<gene>
    <name evidence="4" type="ORF">CK203_108649</name>
</gene>
<keyword evidence="1" id="KW-0479">Metal-binding</keyword>
<dbReference type="AlphaFoldDB" id="A0A438BP52"/>
<name>A0A438BP52_VITVI</name>
<evidence type="ECO:0000259" key="3">
    <source>
        <dbReference type="PROSITE" id="PS50158"/>
    </source>
</evidence>
<dbReference type="GO" id="GO:0003676">
    <property type="term" value="F:nucleic acid binding"/>
    <property type="evidence" value="ECO:0007669"/>
    <property type="project" value="InterPro"/>
</dbReference>
<dbReference type="EMBL" id="QGNW01002682">
    <property type="protein sequence ID" value="RVW12757.1"/>
    <property type="molecule type" value="Genomic_DNA"/>
</dbReference>
<dbReference type="PANTHER" id="PTHR15503">
    <property type="entry name" value="LDOC1 RELATED"/>
    <property type="match status" value="1"/>
</dbReference>
<dbReference type="Pfam" id="PF08284">
    <property type="entry name" value="RVP_2"/>
    <property type="match status" value="1"/>
</dbReference>
<dbReference type="InterPro" id="IPR021109">
    <property type="entry name" value="Peptidase_aspartic_dom_sf"/>
</dbReference>
<keyword evidence="1" id="KW-0863">Zinc-finger</keyword>
<dbReference type="InterPro" id="IPR036875">
    <property type="entry name" value="Znf_CCHC_sf"/>
</dbReference>
<dbReference type="SMART" id="SM00343">
    <property type="entry name" value="ZnF_C2HC"/>
    <property type="match status" value="1"/>
</dbReference>
<dbReference type="PROSITE" id="PS50158">
    <property type="entry name" value="ZF_CCHC"/>
    <property type="match status" value="1"/>
</dbReference>
<dbReference type="GO" id="GO:0008270">
    <property type="term" value="F:zinc ion binding"/>
    <property type="evidence" value="ECO:0007669"/>
    <property type="project" value="UniProtKB-KW"/>
</dbReference>
<dbReference type="CDD" id="cd00303">
    <property type="entry name" value="retropepsin_like"/>
    <property type="match status" value="1"/>
</dbReference>
<dbReference type="Gene3D" id="2.40.70.10">
    <property type="entry name" value="Acid Proteases"/>
    <property type="match status" value="1"/>
</dbReference>
<feature type="compositionally biased region" description="Basic and acidic residues" evidence="2">
    <location>
        <begin position="234"/>
        <end position="247"/>
    </location>
</feature>
<dbReference type="InterPro" id="IPR032567">
    <property type="entry name" value="RTL1-rel"/>
</dbReference>
<protein>
    <recommendedName>
        <fullName evidence="3">CCHC-type domain-containing protein</fullName>
    </recommendedName>
</protein>
<reference evidence="4 5" key="1">
    <citation type="journal article" date="2018" name="PLoS Genet.">
        <title>Population sequencing reveals clonal diversity and ancestral inbreeding in the grapevine cultivar Chardonnay.</title>
        <authorList>
            <person name="Roach M.J."/>
            <person name="Johnson D.L."/>
            <person name="Bohlmann J."/>
            <person name="van Vuuren H.J."/>
            <person name="Jones S.J."/>
            <person name="Pretorius I.S."/>
            <person name="Schmidt S.A."/>
            <person name="Borneman A.R."/>
        </authorList>
    </citation>
    <scope>NUCLEOTIDE SEQUENCE [LARGE SCALE GENOMIC DNA]</scope>
    <source>
        <strain evidence="5">cv. Chardonnay</strain>
        <tissue evidence="4">Leaf</tissue>
    </source>
</reference>
<dbReference type="SUPFAM" id="SSF56672">
    <property type="entry name" value="DNA/RNA polymerases"/>
    <property type="match status" value="1"/>
</dbReference>
<dbReference type="PANTHER" id="PTHR15503:SF42">
    <property type="entry name" value="ZINC FINGER, CCHC-TYPE, RETROTRANSPOSON GAG DOMAIN, ASPARTIC PEPTIDASE DOMAIN PROTEIN-RELATED"/>
    <property type="match status" value="1"/>
</dbReference>
<feature type="compositionally biased region" description="Polar residues" evidence="2">
    <location>
        <begin position="251"/>
        <end position="261"/>
    </location>
</feature>
<comment type="caution">
    <text evidence="4">The sequence shown here is derived from an EMBL/GenBank/DDBJ whole genome shotgun (WGS) entry which is preliminary data.</text>
</comment>
<dbReference type="InterPro" id="IPR043502">
    <property type="entry name" value="DNA/RNA_pol_sf"/>
</dbReference>
<accession>A0A438BP52</accession>
<dbReference type="SUPFAM" id="SSF50630">
    <property type="entry name" value="Acid proteases"/>
    <property type="match status" value="1"/>
</dbReference>
<proteinExistence type="predicted"/>
<feature type="region of interest" description="Disordered" evidence="2">
    <location>
        <begin position="234"/>
        <end position="261"/>
    </location>
</feature>
<evidence type="ECO:0000256" key="2">
    <source>
        <dbReference type="SAM" id="MobiDB-lite"/>
    </source>
</evidence>
<evidence type="ECO:0000256" key="1">
    <source>
        <dbReference type="PROSITE-ProRule" id="PRU00047"/>
    </source>
</evidence>